<dbReference type="EMBL" id="CP089984">
    <property type="protein sequence ID" value="WXB18014.1"/>
    <property type="molecule type" value="Genomic_DNA"/>
</dbReference>
<organism evidence="2 3">
    <name type="scientific">Pendulispora albinea</name>
    <dbReference type="NCBI Taxonomy" id="2741071"/>
    <lineage>
        <taxon>Bacteria</taxon>
        <taxon>Pseudomonadati</taxon>
        <taxon>Myxococcota</taxon>
        <taxon>Myxococcia</taxon>
        <taxon>Myxococcales</taxon>
        <taxon>Sorangiineae</taxon>
        <taxon>Pendulisporaceae</taxon>
        <taxon>Pendulispora</taxon>
    </lineage>
</organism>
<accession>A0ABZ2M6F6</accession>
<gene>
    <name evidence="2" type="ORF">LZC94_12220</name>
</gene>
<dbReference type="Proteomes" id="UP001370348">
    <property type="component" value="Chromosome"/>
</dbReference>
<evidence type="ECO:0000313" key="2">
    <source>
        <dbReference type="EMBL" id="WXB18014.1"/>
    </source>
</evidence>
<name>A0ABZ2M6F6_9BACT</name>
<reference evidence="2 3" key="1">
    <citation type="submission" date="2021-12" db="EMBL/GenBank/DDBJ databases">
        <title>Discovery of the Pendulisporaceae a myxobacterial family with distinct sporulation behavior and unique specialized metabolism.</title>
        <authorList>
            <person name="Garcia R."/>
            <person name="Popoff A."/>
            <person name="Bader C.D."/>
            <person name="Loehr J."/>
            <person name="Walesch S."/>
            <person name="Walt C."/>
            <person name="Boldt J."/>
            <person name="Bunk B."/>
            <person name="Haeckl F.J.F.P.J."/>
            <person name="Gunesch A.P."/>
            <person name="Birkelbach J."/>
            <person name="Nuebel U."/>
            <person name="Pietschmann T."/>
            <person name="Bach T."/>
            <person name="Mueller R."/>
        </authorList>
    </citation>
    <scope>NUCLEOTIDE SEQUENCE [LARGE SCALE GENOMIC DNA]</scope>
    <source>
        <strain evidence="2 3">MSr11954</strain>
    </source>
</reference>
<feature type="region of interest" description="Disordered" evidence="1">
    <location>
        <begin position="1"/>
        <end position="21"/>
    </location>
</feature>
<protein>
    <submittedName>
        <fullName evidence="2">Uncharacterized protein</fullName>
    </submittedName>
</protein>
<proteinExistence type="predicted"/>
<sequence length="355" mass="37213">MEPSENRELETRVTPGGSDLPGRLKVVAPGVPSGETRIAVLSTSPYLAGALGEEMGPHRVGAANYRLTSGGFYTDGTAQIAANQLTTVQVGLFAVDLKNAPPTLGLRNYASAAAPNPRIYRSAGDSQAIATTSDGTYYWGVVPGSYYLEYGMIDGVPIDVAASETKRFKGWEYAGRRVAKIIAPVRELPTASCAQGGGSLAVPKYSLTAYHPSLGSRYDYLSLADGETVEVGAAAKHASQGYTLTITGVSGSFSLPLGATGAGPQAFPIGRLDVDDVRVTQADGSVKIVRGTYAAYLKTGVDSSGNEVFAYSNSLNCTPDTNTGVDLIRGRYKVVVAYPTVEQGTKYSNIVVDVE</sequence>
<evidence type="ECO:0000313" key="3">
    <source>
        <dbReference type="Proteomes" id="UP001370348"/>
    </source>
</evidence>
<feature type="compositionally biased region" description="Basic and acidic residues" evidence="1">
    <location>
        <begin position="1"/>
        <end position="11"/>
    </location>
</feature>
<dbReference type="RefSeq" id="WP_394827654.1">
    <property type="nucleotide sequence ID" value="NZ_CP089984.1"/>
</dbReference>
<keyword evidence="3" id="KW-1185">Reference proteome</keyword>
<evidence type="ECO:0000256" key="1">
    <source>
        <dbReference type="SAM" id="MobiDB-lite"/>
    </source>
</evidence>